<gene>
    <name evidence="2" type="ORF">BDK63_002877</name>
</gene>
<keyword evidence="1" id="KW-0812">Transmembrane</keyword>
<reference evidence="2 3" key="1">
    <citation type="submission" date="2020-08" db="EMBL/GenBank/DDBJ databases">
        <title>Genomic Encyclopedia of Archaeal and Bacterial Type Strains, Phase II (KMG-II): from individual species to whole genera.</title>
        <authorList>
            <person name="Goeker M."/>
        </authorList>
    </citation>
    <scope>NUCLEOTIDE SEQUENCE [LARGE SCALE GENOMIC DNA]</scope>
    <source>
        <strain evidence="2 3">5AG</strain>
    </source>
</reference>
<feature type="transmembrane region" description="Helical" evidence="1">
    <location>
        <begin position="35"/>
        <end position="57"/>
    </location>
</feature>
<name>A0A7W5PCF6_9GAMM</name>
<keyword evidence="1" id="KW-1133">Transmembrane helix</keyword>
<dbReference type="Proteomes" id="UP000553442">
    <property type="component" value="Unassembled WGS sequence"/>
</dbReference>
<evidence type="ECO:0000313" key="3">
    <source>
        <dbReference type="Proteomes" id="UP000553442"/>
    </source>
</evidence>
<accession>A0A7W5PCF6</accession>
<proteinExistence type="predicted"/>
<organism evidence="2 3">
    <name type="scientific">Halomonas campaniensis</name>
    <dbReference type="NCBI Taxonomy" id="213554"/>
    <lineage>
        <taxon>Bacteria</taxon>
        <taxon>Pseudomonadati</taxon>
        <taxon>Pseudomonadota</taxon>
        <taxon>Gammaproteobacteria</taxon>
        <taxon>Oceanospirillales</taxon>
        <taxon>Halomonadaceae</taxon>
        <taxon>Halomonas</taxon>
    </lineage>
</organism>
<evidence type="ECO:0000256" key="1">
    <source>
        <dbReference type="SAM" id="Phobius"/>
    </source>
</evidence>
<evidence type="ECO:0000313" key="2">
    <source>
        <dbReference type="EMBL" id="MBB3331986.1"/>
    </source>
</evidence>
<dbReference type="EMBL" id="JACHZF010000022">
    <property type="protein sequence ID" value="MBB3331986.1"/>
    <property type="molecule type" value="Genomic_DNA"/>
</dbReference>
<keyword evidence="1" id="KW-0472">Membrane</keyword>
<comment type="caution">
    <text evidence="2">The sequence shown here is derived from an EMBL/GenBank/DDBJ whole genome shotgun (WGS) entry which is preliminary data.</text>
</comment>
<dbReference type="AlphaFoldDB" id="A0A7W5PCF6"/>
<protein>
    <submittedName>
        <fullName evidence="2">Uncharacterized protein</fullName>
    </submittedName>
</protein>
<keyword evidence="3" id="KW-1185">Reference proteome</keyword>
<sequence>MRLLGSRFLGEGLRRRDALGLGADVGLFRALLGRLGGLLLALLLLPGRLLLLLLLALEKTEHGQNQPRG</sequence>